<organism evidence="2 3">
    <name type="scientific">Nocardia terpenica</name>
    <dbReference type="NCBI Taxonomy" id="455432"/>
    <lineage>
        <taxon>Bacteria</taxon>
        <taxon>Bacillati</taxon>
        <taxon>Actinomycetota</taxon>
        <taxon>Actinomycetes</taxon>
        <taxon>Mycobacteriales</taxon>
        <taxon>Nocardiaceae</taxon>
        <taxon>Nocardia</taxon>
    </lineage>
</organism>
<dbReference type="InterPro" id="IPR000595">
    <property type="entry name" value="cNMP-bd_dom"/>
</dbReference>
<dbReference type="GeneID" id="88360903"/>
<dbReference type="GO" id="GO:0003700">
    <property type="term" value="F:DNA-binding transcription factor activity"/>
    <property type="evidence" value="ECO:0007669"/>
    <property type="project" value="TreeGrafter"/>
</dbReference>
<dbReference type="NCBIfam" id="NF041163">
    <property type="entry name" value="encap_f2b"/>
    <property type="match status" value="1"/>
</dbReference>
<dbReference type="InterPro" id="IPR018490">
    <property type="entry name" value="cNMP-bd_dom_sf"/>
</dbReference>
<dbReference type="Proteomes" id="UP000221961">
    <property type="component" value="Chromosome"/>
</dbReference>
<evidence type="ECO:0000313" key="3">
    <source>
        <dbReference type="Proteomes" id="UP000221961"/>
    </source>
</evidence>
<dbReference type="Gene3D" id="2.60.120.10">
    <property type="entry name" value="Jelly Rolls"/>
    <property type="match status" value="1"/>
</dbReference>
<dbReference type="SMART" id="SM00100">
    <property type="entry name" value="cNMP"/>
    <property type="match status" value="1"/>
</dbReference>
<protein>
    <submittedName>
        <fullName evidence="2">Crp/Fnr family transcriptional regulator</fullName>
    </submittedName>
</protein>
<dbReference type="InterPro" id="IPR045641">
    <property type="entry name" value="SrpI-like"/>
</dbReference>
<dbReference type="PANTHER" id="PTHR24567:SF74">
    <property type="entry name" value="HTH-TYPE TRANSCRIPTIONAL REGULATOR ARCR"/>
    <property type="match status" value="1"/>
</dbReference>
<dbReference type="SUPFAM" id="SSF51206">
    <property type="entry name" value="cAMP-binding domain-like"/>
    <property type="match status" value="1"/>
</dbReference>
<dbReference type="EMBL" id="CP023778">
    <property type="protein sequence ID" value="ATL69224.1"/>
    <property type="molecule type" value="Genomic_DNA"/>
</dbReference>
<dbReference type="CDD" id="cd00038">
    <property type="entry name" value="CAP_ED"/>
    <property type="match status" value="1"/>
</dbReference>
<dbReference type="InterPro" id="IPR050397">
    <property type="entry name" value="Env_Response_Regulators"/>
</dbReference>
<dbReference type="Pfam" id="PF00027">
    <property type="entry name" value="cNMP_binding"/>
    <property type="match status" value="1"/>
</dbReference>
<dbReference type="PANTHER" id="PTHR24567">
    <property type="entry name" value="CRP FAMILY TRANSCRIPTIONAL REGULATORY PROTEIN"/>
    <property type="match status" value="1"/>
</dbReference>
<accession>A0A291RPT2</accession>
<dbReference type="AlphaFoldDB" id="A0A291RPT2"/>
<dbReference type="KEGG" id="ntp:CRH09_26650"/>
<dbReference type="RefSeq" id="WP_098696258.1">
    <property type="nucleotide sequence ID" value="NZ_CP023778.1"/>
</dbReference>
<evidence type="ECO:0000313" key="2">
    <source>
        <dbReference type="EMBL" id="ATL69224.1"/>
    </source>
</evidence>
<dbReference type="PROSITE" id="PS50042">
    <property type="entry name" value="CNMP_BINDING_3"/>
    <property type="match status" value="1"/>
</dbReference>
<dbReference type="InterPro" id="IPR049817">
    <property type="entry name" value="Encap_f2b"/>
</dbReference>
<name>A0A291RPT2_9NOCA</name>
<feature type="domain" description="Cyclic nucleotide-binding" evidence="1">
    <location>
        <begin position="110"/>
        <end position="222"/>
    </location>
</feature>
<gene>
    <name evidence="2" type="ORF">CRH09_26650</name>
</gene>
<dbReference type="Pfam" id="PF19307">
    <property type="entry name" value="SrpI-like"/>
    <property type="match status" value="1"/>
</dbReference>
<evidence type="ECO:0000259" key="1">
    <source>
        <dbReference type="PROSITE" id="PS50042"/>
    </source>
</evidence>
<sequence>MTIVENLAEDPGEAAEQAKQLSLSTAAARNLATTTKTRPQMAGITSRWLLRQLPWVEVVGGTYRVNRRLTLRTGRGRISFVQAGADNIQIIPQTLTEMAILRGYDNLDVLQEIASRCTPRDFEPGEVIVEEGQPIDEGFILVHGRLERIATGRFGEPALLGVLTDGDHLGDEVLLQPDPLWTATVKATTAGTLMVMPWAGFLEVYNNNDDLREHLTSYVNNASLRVNAKGEAEVELSAGHHGEVEVSSSFVDYDLTPREYELSLTQTVLRIHTRVADLYNEPMNQIEQQLRLTVEEIREKQEWEMLNNREFGLLHNADYDQRFSTHSGPPTPDDLDDLLAMRRGTNLIFAHPKAIAAFGRECNHRGLVPETTTIDGHNITAWRNVPIFPCPKIPVTEHHTSSIIAMRTGEENEGVIGLHKTGLPDEYEPGLNVRFMSINQRAIIEYLVTAYYSAAILVPDAIGILENVDTAAPRG</sequence>
<reference evidence="2 3" key="1">
    <citation type="submission" date="2017-10" db="EMBL/GenBank/DDBJ databases">
        <title>Comparative genomics between pathogenic Norcardia.</title>
        <authorList>
            <person name="Zeng L."/>
        </authorList>
    </citation>
    <scope>NUCLEOTIDE SEQUENCE [LARGE SCALE GENOMIC DNA]</scope>
    <source>
        <strain evidence="2 3">NC_YFY_NT001</strain>
    </source>
</reference>
<dbReference type="GO" id="GO:0005829">
    <property type="term" value="C:cytosol"/>
    <property type="evidence" value="ECO:0007669"/>
    <property type="project" value="TreeGrafter"/>
</dbReference>
<dbReference type="InterPro" id="IPR014710">
    <property type="entry name" value="RmlC-like_jellyroll"/>
</dbReference>
<proteinExistence type="predicted"/>